<dbReference type="Proteomes" id="UP000053841">
    <property type="component" value="Unassembled WGS sequence"/>
</dbReference>
<feature type="chain" id="PRO_5004886300" evidence="1">
    <location>
        <begin position="27"/>
        <end position="50"/>
    </location>
</feature>
<dbReference type="HOGENOM" id="CLU_3129651_0_0_1"/>
<dbReference type="EMBL" id="KI964549">
    <property type="protein sequence ID" value="EUC37627.1"/>
    <property type="molecule type" value="Genomic_DNA"/>
</dbReference>
<dbReference type="AlphaFoldDB" id="W6YDP1"/>
<keyword evidence="3" id="KW-1185">Reference proteome</keyword>
<gene>
    <name evidence="2" type="ORF">COCCADRAFT_84938</name>
</gene>
<sequence length="50" mass="5783">LCNYGCFSDFLVLYLCMMIFHSRLQCFNQEVCNGKCLFFLYTQKAANIAG</sequence>
<evidence type="ECO:0000313" key="3">
    <source>
        <dbReference type="Proteomes" id="UP000053841"/>
    </source>
</evidence>
<dbReference type="KEGG" id="bze:COCCADRAFT_84938"/>
<feature type="signal peptide" evidence="1">
    <location>
        <begin position="1"/>
        <end position="26"/>
    </location>
</feature>
<name>W6YDP1_COCC2</name>
<proteinExistence type="predicted"/>
<dbReference type="GeneID" id="19151859"/>
<evidence type="ECO:0000256" key="1">
    <source>
        <dbReference type="SAM" id="SignalP"/>
    </source>
</evidence>
<protein>
    <submittedName>
        <fullName evidence="2">Uncharacterized protein</fullName>
    </submittedName>
</protein>
<reference evidence="2 3" key="1">
    <citation type="journal article" date="2013" name="PLoS Genet.">
        <title>Comparative genome structure, secondary metabolite, and effector coding capacity across Cochliobolus pathogens.</title>
        <authorList>
            <person name="Condon B.J."/>
            <person name="Leng Y."/>
            <person name="Wu D."/>
            <person name="Bushley K.E."/>
            <person name="Ohm R.A."/>
            <person name="Otillar R."/>
            <person name="Martin J."/>
            <person name="Schackwitz W."/>
            <person name="Grimwood J."/>
            <person name="MohdZainudin N."/>
            <person name="Xue C."/>
            <person name="Wang R."/>
            <person name="Manning V.A."/>
            <person name="Dhillon B."/>
            <person name="Tu Z.J."/>
            <person name="Steffenson B.J."/>
            <person name="Salamov A."/>
            <person name="Sun H."/>
            <person name="Lowry S."/>
            <person name="LaButti K."/>
            <person name="Han J."/>
            <person name="Copeland A."/>
            <person name="Lindquist E."/>
            <person name="Barry K."/>
            <person name="Schmutz J."/>
            <person name="Baker S.E."/>
            <person name="Ciuffetti L.M."/>
            <person name="Grigoriev I.V."/>
            <person name="Zhong S."/>
            <person name="Turgeon B.G."/>
        </authorList>
    </citation>
    <scope>NUCLEOTIDE SEQUENCE [LARGE SCALE GENOMIC DNA]</scope>
    <source>
        <strain evidence="2 3">26-R-13</strain>
    </source>
</reference>
<feature type="non-terminal residue" evidence="2">
    <location>
        <position position="1"/>
    </location>
</feature>
<accession>W6YDP1</accession>
<evidence type="ECO:0000313" key="2">
    <source>
        <dbReference type="EMBL" id="EUC37627.1"/>
    </source>
</evidence>
<organism evidence="2 3">
    <name type="scientific">Cochliobolus carbonum (strain 26-R-13)</name>
    <name type="common">Maize leaf spot fungus</name>
    <name type="synonym">Bipolaris zeicola</name>
    <dbReference type="NCBI Taxonomy" id="930089"/>
    <lineage>
        <taxon>Eukaryota</taxon>
        <taxon>Fungi</taxon>
        <taxon>Dikarya</taxon>
        <taxon>Ascomycota</taxon>
        <taxon>Pezizomycotina</taxon>
        <taxon>Dothideomycetes</taxon>
        <taxon>Pleosporomycetidae</taxon>
        <taxon>Pleosporales</taxon>
        <taxon>Pleosporineae</taxon>
        <taxon>Pleosporaceae</taxon>
        <taxon>Bipolaris</taxon>
    </lineage>
</organism>
<dbReference type="RefSeq" id="XP_007708105.1">
    <property type="nucleotide sequence ID" value="XM_007709915.1"/>
</dbReference>
<keyword evidence="1" id="KW-0732">Signal</keyword>